<dbReference type="NCBIfam" id="TIGR00229">
    <property type="entry name" value="sensory_box"/>
    <property type="match status" value="2"/>
</dbReference>
<dbReference type="Gene3D" id="1.10.287.950">
    <property type="entry name" value="Methyl-accepting chemotaxis protein"/>
    <property type="match status" value="1"/>
</dbReference>
<dbReference type="SMART" id="SM00091">
    <property type="entry name" value="PAS"/>
    <property type="match status" value="2"/>
</dbReference>
<comment type="caution">
    <text evidence="4">The sequence shown here is derived from an EMBL/GenBank/DDBJ whole genome shotgun (WGS) entry which is preliminary data.</text>
</comment>
<dbReference type="RefSeq" id="WP_008488162.1">
    <property type="nucleotide sequence ID" value="NZ_AMRG01000005.1"/>
</dbReference>
<name>K2JLQ3_9GAMM</name>
<dbReference type="Pfam" id="PF08447">
    <property type="entry name" value="PAS_3"/>
    <property type="match status" value="1"/>
</dbReference>
<dbReference type="EMBL" id="AMRG01000005">
    <property type="protein sequence ID" value="EKE84431.1"/>
    <property type="molecule type" value="Genomic_DNA"/>
</dbReference>
<evidence type="ECO:0000256" key="1">
    <source>
        <dbReference type="PROSITE-ProRule" id="PRU00284"/>
    </source>
</evidence>
<dbReference type="SMART" id="SM00086">
    <property type="entry name" value="PAC"/>
    <property type="match status" value="2"/>
</dbReference>
<dbReference type="InterPro" id="IPR013656">
    <property type="entry name" value="PAS_4"/>
</dbReference>
<dbReference type="Pfam" id="PF08448">
    <property type="entry name" value="PAS_4"/>
    <property type="match status" value="1"/>
</dbReference>
<dbReference type="InterPro" id="IPR035965">
    <property type="entry name" value="PAS-like_dom_sf"/>
</dbReference>
<reference evidence="4 5" key="1">
    <citation type="journal article" date="2012" name="J. Bacteriol.">
        <title>Genome Sequence of Idiomarina xiamenensis Type Strain 10-D-4.</title>
        <authorList>
            <person name="Lai Q."/>
            <person name="Wang L."/>
            <person name="Wang W."/>
            <person name="Shao Z."/>
        </authorList>
    </citation>
    <scope>NUCLEOTIDE SEQUENCE [LARGE SCALE GENOMIC DNA]</scope>
    <source>
        <strain evidence="4 5">10-D-4</strain>
    </source>
</reference>
<proteinExistence type="predicted"/>
<gene>
    <name evidence="4" type="ORF">A10D4_05167</name>
</gene>
<dbReference type="GO" id="GO:0007165">
    <property type="term" value="P:signal transduction"/>
    <property type="evidence" value="ECO:0007669"/>
    <property type="project" value="UniProtKB-KW"/>
</dbReference>
<dbReference type="InterPro" id="IPR004089">
    <property type="entry name" value="MCPsignal_dom"/>
</dbReference>
<keyword evidence="1" id="KW-0807">Transducer</keyword>
<evidence type="ECO:0000313" key="4">
    <source>
        <dbReference type="EMBL" id="EKE84431.1"/>
    </source>
</evidence>
<dbReference type="SMART" id="SM00283">
    <property type="entry name" value="MA"/>
    <property type="match status" value="1"/>
</dbReference>
<sequence>MFSSKKRQQIAALQTNNAELSAMLDAFKRTIAFIEFSPEGNILAANDKFLSLMGFSGDALLHQHHAILCPLEISSAPEYRQFWRALAAGEERQGTFLRLNQKQQPVWLEAIYLPVKNQQGQVEKVVKLAFDVTKATSEHNYLKALSSAIERSQAVIEFTPDGHVIRANDNFLQVMGYRLADIEQQHHRMFCEDTFYRNHPHFWRELAAGEFKSGNFERRDADGRAVWLEASYNPVLDEQGQVTRVVKVASDITDKVLAAKQTEEATRSAFASAERTETKAHESLQQIQLSMQEMAQIDAKLSHSDTVLTRLAAQASDIDNILKTINGLAEQTNLLALNAAIEAARAGEQGRGFAVVADEVRTLAKRTADATQNISVVVGKNREVGEDMGGALSAVKQARADTVTDVSRHIQQIADSSTQVIGEIRAIQ</sequence>
<dbReference type="GO" id="GO:0016020">
    <property type="term" value="C:membrane"/>
    <property type="evidence" value="ECO:0007669"/>
    <property type="project" value="InterPro"/>
</dbReference>
<evidence type="ECO:0000259" key="2">
    <source>
        <dbReference type="PROSITE" id="PS50111"/>
    </source>
</evidence>
<accession>K2JLQ3</accession>
<dbReference type="PROSITE" id="PS50113">
    <property type="entry name" value="PAC"/>
    <property type="match status" value="1"/>
</dbReference>
<evidence type="ECO:0000259" key="3">
    <source>
        <dbReference type="PROSITE" id="PS50113"/>
    </source>
</evidence>
<dbReference type="OrthoDB" id="9765776at2"/>
<dbReference type="InterPro" id="IPR050903">
    <property type="entry name" value="Bact_Chemotaxis_MeTrfase"/>
</dbReference>
<dbReference type="Pfam" id="PF00015">
    <property type="entry name" value="MCPsignal"/>
    <property type="match status" value="1"/>
</dbReference>
<evidence type="ECO:0000313" key="5">
    <source>
        <dbReference type="Proteomes" id="UP000014115"/>
    </source>
</evidence>
<dbReference type="STRING" id="740709.A10D4_05167"/>
<dbReference type="CDD" id="cd00130">
    <property type="entry name" value="PAS"/>
    <property type="match status" value="2"/>
</dbReference>
<organism evidence="4 5">
    <name type="scientific">Idiomarina xiamenensis 10-D-4</name>
    <dbReference type="NCBI Taxonomy" id="740709"/>
    <lineage>
        <taxon>Bacteria</taxon>
        <taxon>Pseudomonadati</taxon>
        <taxon>Pseudomonadota</taxon>
        <taxon>Gammaproteobacteria</taxon>
        <taxon>Alteromonadales</taxon>
        <taxon>Idiomarinaceae</taxon>
        <taxon>Idiomarina</taxon>
    </lineage>
</organism>
<dbReference type="InterPro" id="IPR000014">
    <property type="entry name" value="PAS"/>
</dbReference>
<dbReference type="GO" id="GO:0006935">
    <property type="term" value="P:chemotaxis"/>
    <property type="evidence" value="ECO:0007669"/>
    <property type="project" value="UniProtKB-ARBA"/>
</dbReference>
<dbReference type="PANTHER" id="PTHR24422">
    <property type="entry name" value="CHEMOTAXIS PROTEIN METHYLTRANSFERASE"/>
    <property type="match status" value="1"/>
</dbReference>
<dbReference type="PROSITE" id="PS50111">
    <property type="entry name" value="CHEMOTAXIS_TRANSDUC_2"/>
    <property type="match status" value="1"/>
</dbReference>
<dbReference type="PATRIC" id="fig|740709.3.peg.1053"/>
<dbReference type="PANTHER" id="PTHR24422:SF10">
    <property type="entry name" value="CHEMOTAXIS PROTEIN METHYLTRANSFERASE 2"/>
    <property type="match status" value="1"/>
</dbReference>
<dbReference type="InterPro" id="IPR001610">
    <property type="entry name" value="PAC"/>
</dbReference>
<protein>
    <submittedName>
        <fullName evidence="4">Methyl-accepting chemotaxis protein</fullName>
    </submittedName>
</protein>
<dbReference type="Gene3D" id="3.30.450.20">
    <property type="entry name" value="PAS domain"/>
    <property type="match status" value="2"/>
</dbReference>
<feature type="domain" description="Methyl-accepting transducer" evidence="2">
    <location>
        <begin position="241"/>
        <end position="428"/>
    </location>
</feature>
<keyword evidence="5" id="KW-1185">Reference proteome</keyword>
<dbReference type="SUPFAM" id="SSF55785">
    <property type="entry name" value="PYP-like sensor domain (PAS domain)"/>
    <property type="match status" value="2"/>
</dbReference>
<dbReference type="eggNOG" id="COG0840">
    <property type="taxonomic scope" value="Bacteria"/>
</dbReference>
<dbReference type="SUPFAM" id="SSF58104">
    <property type="entry name" value="Methyl-accepting chemotaxis protein (MCP) signaling domain"/>
    <property type="match status" value="1"/>
</dbReference>
<feature type="domain" description="PAC" evidence="3">
    <location>
        <begin position="212"/>
        <end position="264"/>
    </location>
</feature>
<dbReference type="AlphaFoldDB" id="K2JLQ3"/>
<dbReference type="InterPro" id="IPR013655">
    <property type="entry name" value="PAS_fold_3"/>
</dbReference>
<dbReference type="Proteomes" id="UP000014115">
    <property type="component" value="Unassembled WGS sequence"/>
</dbReference>
<dbReference type="InterPro" id="IPR000700">
    <property type="entry name" value="PAS-assoc_C"/>
</dbReference>